<dbReference type="PANTHER" id="PTHR42110:SF1">
    <property type="entry name" value="L-ASPARAGINASE, PUTATIVE (AFU_ORTHOLOGUE AFUA_3G11890)-RELATED"/>
    <property type="match status" value="1"/>
</dbReference>
<sequence>MDNVLVKEYRANIVECVHNGHICIVDEQGNVQAYAGDPDYIVFTRSSAKPLQAIPAIRGGLADQYGLTNEEIAMMTASHRAEPVHIETLKGLSNKVNISESYMVCAPSWPLDEESKERLLRAGKEKSKWYHNCSGKHYGMLAYSLMAGYPLIGYDHPDHPLQQEILRTVTDLAGLAPGDIHLGTDGCGLPVFALPLRALATAYMKLAVPERIEDKPTRDAVSRITGAMNAAPYMVAGKQKVDTLLLEDSNIVAKGGFKGVYCFGLKKERLGISFKIADGSEEEWGWIAESILEQIGYSNKSTIERLKSAYPKDLINDEGLKVGKTETAFTLTRL</sequence>
<dbReference type="InterPro" id="IPR010349">
    <property type="entry name" value="Asparaginase_II"/>
</dbReference>
<dbReference type="RefSeq" id="WP_054404404.1">
    <property type="nucleotide sequence ID" value="NZ_LIUT01000005.1"/>
</dbReference>
<proteinExistence type="predicted"/>
<dbReference type="Pfam" id="PF06089">
    <property type="entry name" value="Asparaginase_II"/>
    <property type="match status" value="1"/>
</dbReference>
<keyword evidence="2" id="KW-1185">Reference proteome</keyword>
<organism evidence="1 2">
    <name type="scientific">Paenibacillus solani</name>
    <dbReference type="NCBI Taxonomy" id="1705565"/>
    <lineage>
        <taxon>Bacteria</taxon>
        <taxon>Bacillati</taxon>
        <taxon>Bacillota</taxon>
        <taxon>Bacilli</taxon>
        <taxon>Bacillales</taxon>
        <taxon>Paenibacillaceae</taxon>
        <taxon>Paenibacillus</taxon>
    </lineage>
</organism>
<dbReference type="Proteomes" id="UP000036932">
    <property type="component" value="Unassembled WGS sequence"/>
</dbReference>
<reference evidence="2" key="1">
    <citation type="submission" date="2015-08" db="EMBL/GenBank/DDBJ databases">
        <title>Genome sequencing project for genomic taxonomy and phylogenomics of Bacillus-like bacteria.</title>
        <authorList>
            <person name="Liu B."/>
            <person name="Wang J."/>
            <person name="Zhu Y."/>
            <person name="Liu G."/>
            <person name="Chen Q."/>
            <person name="Chen Z."/>
            <person name="Lan J."/>
            <person name="Che J."/>
            <person name="Ge C."/>
            <person name="Shi H."/>
            <person name="Pan Z."/>
            <person name="Liu X."/>
        </authorList>
    </citation>
    <scope>NUCLEOTIDE SEQUENCE [LARGE SCALE GENOMIC DNA]</scope>
    <source>
        <strain evidence="2">FJAT-22460</strain>
    </source>
</reference>
<dbReference type="EMBL" id="LIUT01000005">
    <property type="protein sequence ID" value="KOR82095.1"/>
    <property type="molecule type" value="Genomic_DNA"/>
</dbReference>
<comment type="caution">
    <text evidence="1">The sequence shown here is derived from an EMBL/GenBank/DDBJ whole genome shotgun (WGS) entry which is preliminary data.</text>
</comment>
<dbReference type="AlphaFoldDB" id="A0A0M1NJ77"/>
<evidence type="ECO:0000313" key="1">
    <source>
        <dbReference type="EMBL" id="KOR82095.1"/>
    </source>
</evidence>
<dbReference type="PANTHER" id="PTHR42110">
    <property type="entry name" value="L-ASPARAGINASE, PUTATIVE (AFU_ORTHOLOGUE AFUA_3G11890)-RELATED"/>
    <property type="match status" value="1"/>
</dbReference>
<accession>A0A0M1NJ77</accession>
<name>A0A0M1NJ77_9BACL</name>
<evidence type="ECO:0000313" key="2">
    <source>
        <dbReference type="Proteomes" id="UP000036932"/>
    </source>
</evidence>
<dbReference type="OrthoDB" id="9770793at2"/>
<gene>
    <name evidence="1" type="ORF">AM231_21265</name>
</gene>
<dbReference type="PATRIC" id="fig|1705565.3.peg.178"/>
<protein>
    <submittedName>
        <fullName evidence="1">Asparaginase</fullName>
    </submittedName>
</protein>